<dbReference type="InterPro" id="IPR001471">
    <property type="entry name" value="AP2/ERF_dom"/>
</dbReference>
<sequence>MEFESSSPRPTNNNNNRPSSSSRYKGVIPQPNGRWGAQIYLKQQRVWLGTFDTEAQAAAAYDIGAHKFRGPNKRKKPTYDDEAQTAFLDSHSREEIVDMLRNHTYHQELERTADRNMVVGGRSPRGGRRVEMLFEKVLTPSDVGRLNRLVIPKHHAERNFRPFLHPEAAAKGVLMNVEEEEEAAEGGKLGKGKMWRFRYSYWRSSQSYVLMRGWGRFVKEKRLSAGDLVRFSRSILSSDKQLCIGWKKIDKKKVIGGRLAAPADAGGGQVVIRLFGVDIFPGKKITGGGG</sequence>
<dbReference type="PANTHER" id="PTHR31140:SF1">
    <property type="entry name" value="AP2_ERF AND B3 DOMAIN-CONTAINING TRANSCRIPTION REPRESSOR RAV2"/>
    <property type="match status" value="1"/>
</dbReference>
<keyword evidence="3" id="KW-0936">Ethylene signaling pathway</keyword>
<dbReference type="Proteomes" id="UP001154282">
    <property type="component" value="Unassembled WGS sequence"/>
</dbReference>
<dbReference type="FunFam" id="3.30.730.10:FF:000008">
    <property type="entry name" value="AP2 domain-containing protein RAP2.8"/>
    <property type="match status" value="1"/>
</dbReference>
<evidence type="ECO:0000256" key="8">
    <source>
        <dbReference type="SAM" id="MobiDB-lite"/>
    </source>
</evidence>
<comment type="caution">
    <text evidence="11">The sequence shown here is derived from an EMBL/GenBank/DDBJ whole genome shotgun (WGS) entry which is preliminary data.</text>
</comment>
<evidence type="ECO:0000259" key="10">
    <source>
        <dbReference type="PROSITE" id="PS51032"/>
    </source>
</evidence>
<dbReference type="SUPFAM" id="SSF101936">
    <property type="entry name" value="DNA-binding pseudobarrel domain"/>
    <property type="match status" value="1"/>
</dbReference>
<feature type="region of interest" description="Disordered" evidence="8">
    <location>
        <begin position="1"/>
        <end position="30"/>
    </location>
</feature>
<keyword evidence="7" id="KW-0539">Nucleus</keyword>
<accession>A0AAV0NL66</accession>
<evidence type="ECO:0000313" key="11">
    <source>
        <dbReference type="EMBL" id="CAI0458993.1"/>
    </source>
</evidence>
<feature type="domain" description="TF-B3" evidence="9">
    <location>
        <begin position="134"/>
        <end position="250"/>
    </location>
</feature>
<keyword evidence="6" id="KW-0804">Transcription</keyword>
<evidence type="ECO:0000256" key="4">
    <source>
        <dbReference type="ARBA" id="ARBA00023015"/>
    </source>
</evidence>
<name>A0AAV0NL66_9ROSI</name>
<feature type="domain" description="AP2/ERF" evidence="10">
    <location>
        <begin position="23"/>
        <end position="80"/>
    </location>
</feature>
<dbReference type="PROSITE" id="PS51032">
    <property type="entry name" value="AP2_ERF"/>
    <property type="match status" value="1"/>
</dbReference>
<dbReference type="Gene3D" id="3.30.730.10">
    <property type="entry name" value="AP2/ERF domain"/>
    <property type="match status" value="1"/>
</dbReference>
<protein>
    <submittedName>
        <fullName evidence="11">Uncharacterized protein</fullName>
    </submittedName>
</protein>
<dbReference type="PRINTS" id="PR00367">
    <property type="entry name" value="ETHRSPELEMNT"/>
</dbReference>
<comment type="similarity">
    <text evidence="2">Belongs to the AP2/ERF transcription factor family. RAV subfamily.</text>
</comment>
<keyword evidence="5" id="KW-0238">DNA-binding</keyword>
<evidence type="ECO:0000259" key="9">
    <source>
        <dbReference type="PROSITE" id="PS50863"/>
    </source>
</evidence>
<dbReference type="CDD" id="cd00018">
    <property type="entry name" value="AP2"/>
    <property type="match status" value="1"/>
</dbReference>
<evidence type="ECO:0000256" key="5">
    <source>
        <dbReference type="ARBA" id="ARBA00023125"/>
    </source>
</evidence>
<dbReference type="SUPFAM" id="SSF54171">
    <property type="entry name" value="DNA-binding domain"/>
    <property type="match status" value="1"/>
</dbReference>
<dbReference type="InterPro" id="IPR015300">
    <property type="entry name" value="DNA-bd_pseudobarrel_sf"/>
</dbReference>
<dbReference type="InterPro" id="IPR036955">
    <property type="entry name" value="AP2/ERF_dom_sf"/>
</dbReference>
<evidence type="ECO:0000256" key="6">
    <source>
        <dbReference type="ARBA" id="ARBA00023163"/>
    </source>
</evidence>
<feature type="compositionally biased region" description="Low complexity" evidence="8">
    <location>
        <begin position="1"/>
        <end position="23"/>
    </location>
</feature>
<proteinExistence type="inferred from homology"/>
<dbReference type="GO" id="GO:0009873">
    <property type="term" value="P:ethylene-activated signaling pathway"/>
    <property type="evidence" value="ECO:0007669"/>
    <property type="project" value="UniProtKB-KW"/>
</dbReference>
<organism evidence="11 12">
    <name type="scientific">Linum tenue</name>
    <dbReference type="NCBI Taxonomy" id="586396"/>
    <lineage>
        <taxon>Eukaryota</taxon>
        <taxon>Viridiplantae</taxon>
        <taxon>Streptophyta</taxon>
        <taxon>Embryophyta</taxon>
        <taxon>Tracheophyta</taxon>
        <taxon>Spermatophyta</taxon>
        <taxon>Magnoliopsida</taxon>
        <taxon>eudicotyledons</taxon>
        <taxon>Gunneridae</taxon>
        <taxon>Pentapetalae</taxon>
        <taxon>rosids</taxon>
        <taxon>fabids</taxon>
        <taxon>Malpighiales</taxon>
        <taxon>Linaceae</taxon>
        <taxon>Linum</taxon>
    </lineage>
</organism>
<dbReference type="GO" id="GO:0005634">
    <property type="term" value="C:nucleus"/>
    <property type="evidence" value="ECO:0007669"/>
    <property type="project" value="UniProtKB-SubCell"/>
</dbReference>
<dbReference type="InterPro" id="IPR003340">
    <property type="entry name" value="B3_DNA-bd"/>
</dbReference>
<dbReference type="GO" id="GO:0003677">
    <property type="term" value="F:DNA binding"/>
    <property type="evidence" value="ECO:0007669"/>
    <property type="project" value="UniProtKB-KW"/>
</dbReference>
<evidence type="ECO:0000313" key="12">
    <source>
        <dbReference type="Proteomes" id="UP001154282"/>
    </source>
</evidence>
<keyword evidence="12" id="KW-1185">Reference proteome</keyword>
<gene>
    <name evidence="11" type="ORF">LITE_LOCUS33793</name>
</gene>
<dbReference type="EMBL" id="CAMGYJ010000008">
    <property type="protein sequence ID" value="CAI0458993.1"/>
    <property type="molecule type" value="Genomic_DNA"/>
</dbReference>
<dbReference type="PANTHER" id="PTHR31140">
    <property type="entry name" value="B3 DOMAIN-CONTAINING TRANSCRIPTION FACTOR ABI3"/>
    <property type="match status" value="1"/>
</dbReference>
<dbReference type="CDD" id="cd10017">
    <property type="entry name" value="B3_DNA"/>
    <property type="match status" value="1"/>
</dbReference>
<evidence type="ECO:0000256" key="7">
    <source>
        <dbReference type="ARBA" id="ARBA00023242"/>
    </source>
</evidence>
<dbReference type="SMART" id="SM01019">
    <property type="entry name" value="B3"/>
    <property type="match status" value="1"/>
</dbReference>
<comment type="subcellular location">
    <subcellularLocation>
        <location evidence="1">Nucleus</location>
    </subcellularLocation>
</comment>
<evidence type="ECO:0000256" key="2">
    <source>
        <dbReference type="ARBA" id="ARBA00009089"/>
    </source>
</evidence>
<dbReference type="InterPro" id="IPR016177">
    <property type="entry name" value="DNA-bd_dom_sf"/>
</dbReference>
<dbReference type="Pfam" id="PF02362">
    <property type="entry name" value="B3"/>
    <property type="match status" value="1"/>
</dbReference>
<dbReference type="Gene3D" id="2.40.330.10">
    <property type="entry name" value="DNA-binding pseudobarrel domain"/>
    <property type="match status" value="1"/>
</dbReference>
<keyword evidence="4" id="KW-0805">Transcription regulation</keyword>
<dbReference type="InterPro" id="IPR044800">
    <property type="entry name" value="LEC2-like"/>
</dbReference>
<dbReference type="AlphaFoldDB" id="A0AAV0NL66"/>
<dbReference type="SMART" id="SM00380">
    <property type="entry name" value="AP2"/>
    <property type="match status" value="1"/>
</dbReference>
<dbReference type="GO" id="GO:0003700">
    <property type="term" value="F:DNA-binding transcription factor activity"/>
    <property type="evidence" value="ECO:0007669"/>
    <property type="project" value="InterPro"/>
</dbReference>
<dbReference type="PROSITE" id="PS50863">
    <property type="entry name" value="B3"/>
    <property type="match status" value="1"/>
</dbReference>
<reference evidence="11" key="1">
    <citation type="submission" date="2022-08" db="EMBL/GenBank/DDBJ databases">
        <authorList>
            <person name="Gutierrez-Valencia J."/>
        </authorList>
    </citation>
    <scope>NUCLEOTIDE SEQUENCE</scope>
</reference>
<evidence type="ECO:0000256" key="3">
    <source>
        <dbReference type="ARBA" id="ARBA00022745"/>
    </source>
</evidence>
<evidence type="ECO:0000256" key="1">
    <source>
        <dbReference type="ARBA" id="ARBA00004123"/>
    </source>
</evidence>